<organism evidence="2 3">
    <name type="scientific">Tagetes erecta</name>
    <name type="common">African marigold</name>
    <dbReference type="NCBI Taxonomy" id="13708"/>
    <lineage>
        <taxon>Eukaryota</taxon>
        <taxon>Viridiplantae</taxon>
        <taxon>Streptophyta</taxon>
        <taxon>Embryophyta</taxon>
        <taxon>Tracheophyta</taxon>
        <taxon>Spermatophyta</taxon>
        <taxon>Magnoliopsida</taxon>
        <taxon>eudicotyledons</taxon>
        <taxon>Gunneridae</taxon>
        <taxon>Pentapetalae</taxon>
        <taxon>asterids</taxon>
        <taxon>campanulids</taxon>
        <taxon>Asterales</taxon>
        <taxon>Asteraceae</taxon>
        <taxon>Asteroideae</taxon>
        <taxon>Heliantheae alliance</taxon>
        <taxon>Tageteae</taxon>
        <taxon>Tagetes</taxon>
    </lineage>
</organism>
<feature type="domain" description="PGG" evidence="1">
    <location>
        <begin position="49"/>
        <end position="79"/>
    </location>
</feature>
<gene>
    <name evidence="2" type="ORF">QVD17_02670</name>
</gene>
<sequence>MCCISRVEGFDSYRTMKDFSRNNLSHLAGRLQLQHELQWREEKLERNHAALTVTVVFAAAITVPGGSNQETGTPLFSGQFTNKVDFGSLVQFCSLCFAINDRGC</sequence>
<evidence type="ECO:0000259" key="1">
    <source>
        <dbReference type="Pfam" id="PF13962"/>
    </source>
</evidence>
<comment type="caution">
    <text evidence="2">The sequence shown here is derived from an EMBL/GenBank/DDBJ whole genome shotgun (WGS) entry which is preliminary data.</text>
</comment>
<protein>
    <recommendedName>
        <fullName evidence="1">PGG domain-containing protein</fullName>
    </recommendedName>
</protein>
<dbReference type="EMBL" id="JAUHHV010000001">
    <property type="protein sequence ID" value="KAK1436886.1"/>
    <property type="molecule type" value="Genomic_DNA"/>
</dbReference>
<evidence type="ECO:0000313" key="2">
    <source>
        <dbReference type="EMBL" id="KAK1436886.1"/>
    </source>
</evidence>
<dbReference type="GO" id="GO:0016020">
    <property type="term" value="C:membrane"/>
    <property type="evidence" value="ECO:0007669"/>
    <property type="project" value="TreeGrafter"/>
</dbReference>
<keyword evidence="3" id="KW-1185">Reference proteome</keyword>
<dbReference type="AlphaFoldDB" id="A0AAD8LD77"/>
<dbReference type="InterPro" id="IPR026961">
    <property type="entry name" value="PGG_dom"/>
</dbReference>
<dbReference type="Pfam" id="PF13962">
    <property type="entry name" value="PGG"/>
    <property type="match status" value="1"/>
</dbReference>
<dbReference type="PANTHER" id="PTHR24177">
    <property type="entry name" value="CASKIN"/>
    <property type="match status" value="1"/>
</dbReference>
<name>A0AAD8LD77_TARER</name>
<proteinExistence type="predicted"/>
<accession>A0AAD8LD77</accession>
<dbReference type="Proteomes" id="UP001229421">
    <property type="component" value="Unassembled WGS sequence"/>
</dbReference>
<dbReference type="PANTHER" id="PTHR24177:SF475">
    <property type="entry name" value="ANKYRIN REPEAT-CONTAINING DOMAIN, PGG DOMAIN PROTEIN-RELATED"/>
    <property type="match status" value="1"/>
</dbReference>
<reference evidence="2" key="1">
    <citation type="journal article" date="2023" name="bioRxiv">
        <title>Improved chromosome-level genome assembly for marigold (Tagetes erecta).</title>
        <authorList>
            <person name="Jiang F."/>
            <person name="Yuan L."/>
            <person name="Wang S."/>
            <person name="Wang H."/>
            <person name="Xu D."/>
            <person name="Wang A."/>
            <person name="Fan W."/>
        </authorList>
    </citation>
    <scope>NUCLEOTIDE SEQUENCE</scope>
    <source>
        <strain evidence="2">WSJ</strain>
        <tissue evidence="2">Leaf</tissue>
    </source>
</reference>
<evidence type="ECO:0000313" key="3">
    <source>
        <dbReference type="Proteomes" id="UP001229421"/>
    </source>
</evidence>